<sequence length="346" mass="37223">MAITKLLLISLVLLSLLSLSSSHTTSSSSTVHRAADILSNSGYLSMSLTLQLVSKTLTRAHHSPFLTIFSPSDSAFVSSGQPSLSLLEFHFSPLSLPLYSLKKLPCNSKIPTLSPGHSLVITSSPSDCNVSLNGVNLTHKPIYNDGLLVIYGINEFFNPGYGVSDSPFKTDQDAISPCGFSFNDSVNAFEEASGVLRSKGYSLMGSFLELQLLGFSDRSGIAELTVFAPFDGVMMDYVGNVSEYSSLLLRHTVPCKISWSDLVGFDEGDVLKTLLNGFKINVTRSDGDDDALMLNGVVISSPNLYYSDWLVVHGIHEVLVVPATPKEAAESSSQMGGEIASDRSEF</sequence>
<protein>
    <submittedName>
        <fullName evidence="1">Fasciclin-like arabinogalactan protein 20</fullName>
    </submittedName>
</protein>
<keyword evidence="2" id="KW-1185">Reference proteome</keyword>
<comment type="caution">
    <text evidence="1">The sequence shown here is derived from an EMBL/GenBank/DDBJ whole genome shotgun (WGS) entry which is preliminary data.</text>
</comment>
<proteinExistence type="predicted"/>
<dbReference type="EMBL" id="CM039171">
    <property type="protein sequence ID" value="KAH9794856.1"/>
    <property type="molecule type" value="Genomic_DNA"/>
</dbReference>
<organism evidence="1 2">
    <name type="scientific">Citrus sinensis</name>
    <name type="common">Sweet orange</name>
    <name type="synonym">Citrus aurantium var. sinensis</name>
    <dbReference type="NCBI Taxonomy" id="2711"/>
    <lineage>
        <taxon>Eukaryota</taxon>
        <taxon>Viridiplantae</taxon>
        <taxon>Streptophyta</taxon>
        <taxon>Embryophyta</taxon>
        <taxon>Tracheophyta</taxon>
        <taxon>Spermatophyta</taxon>
        <taxon>Magnoliopsida</taxon>
        <taxon>eudicotyledons</taxon>
        <taxon>Gunneridae</taxon>
        <taxon>Pentapetalae</taxon>
        <taxon>rosids</taxon>
        <taxon>malvids</taxon>
        <taxon>Sapindales</taxon>
        <taxon>Rutaceae</taxon>
        <taxon>Aurantioideae</taxon>
        <taxon>Citrus</taxon>
    </lineage>
</organism>
<evidence type="ECO:0000313" key="2">
    <source>
        <dbReference type="Proteomes" id="UP000829398"/>
    </source>
</evidence>
<dbReference type="Proteomes" id="UP000829398">
    <property type="component" value="Chromosome 2"/>
</dbReference>
<reference evidence="2" key="1">
    <citation type="journal article" date="2023" name="Hortic. Res.">
        <title>A chromosome-level phased genome enabling allele-level studies in sweet orange: a case study on citrus Huanglongbing tolerance.</title>
        <authorList>
            <person name="Wu B."/>
            <person name="Yu Q."/>
            <person name="Deng Z."/>
            <person name="Duan Y."/>
            <person name="Luo F."/>
            <person name="Gmitter F. Jr."/>
        </authorList>
    </citation>
    <scope>NUCLEOTIDE SEQUENCE [LARGE SCALE GENOMIC DNA]</scope>
    <source>
        <strain evidence="2">cv. Valencia</strain>
    </source>
</reference>
<name>A0ACB8NAS2_CITSI</name>
<accession>A0ACB8NAS2</accession>
<evidence type="ECO:0000313" key="1">
    <source>
        <dbReference type="EMBL" id="KAH9794856.1"/>
    </source>
</evidence>
<gene>
    <name evidence="1" type="ORF">KPL71_005036</name>
</gene>